<dbReference type="EMBL" id="HBED01041606">
    <property type="protein sequence ID" value="CAD8322516.1"/>
    <property type="molecule type" value="Transcribed_RNA"/>
</dbReference>
<accession>A0A7R9WF20</accession>
<dbReference type="AlphaFoldDB" id="A0A7R9WF20"/>
<name>A0A7R9WF20_9STRA</name>
<evidence type="ECO:0000313" key="1">
    <source>
        <dbReference type="EMBL" id="CAD8322516.1"/>
    </source>
</evidence>
<gene>
    <name evidence="1" type="ORF">TDUB1175_LOCUS20933</name>
</gene>
<sequence>MRHQGYWRYLPNSYYLETIQEFSKLAKDNQNIEVQVFSESDTSENFTEFENQGYKMVLDGSLEEVWRGVMSADVFIMSKSSFSYLPAVLNFHGVIVYHPFWHKPSPGFQMVNRTFQRAAANRLKVLQEKCPS</sequence>
<organism evidence="1">
    <name type="scientific">Pseudictyota dubia</name>
    <dbReference type="NCBI Taxonomy" id="2749911"/>
    <lineage>
        <taxon>Eukaryota</taxon>
        <taxon>Sar</taxon>
        <taxon>Stramenopiles</taxon>
        <taxon>Ochrophyta</taxon>
        <taxon>Bacillariophyta</taxon>
        <taxon>Mediophyceae</taxon>
        <taxon>Biddulphiophycidae</taxon>
        <taxon>Eupodiscales</taxon>
        <taxon>Odontellaceae</taxon>
        <taxon>Pseudictyota</taxon>
    </lineage>
</organism>
<proteinExistence type="predicted"/>
<protein>
    <submittedName>
        <fullName evidence="1">Uncharacterized protein</fullName>
    </submittedName>
</protein>
<reference evidence="1" key="1">
    <citation type="submission" date="2021-01" db="EMBL/GenBank/DDBJ databases">
        <authorList>
            <person name="Corre E."/>
            <person name="Pelletier E."/>
            <person name="Niang G."/>
            <person name="Scheremetjew M."/>
            <person name="Finn R."/>
            <person name="Kale V."/>
            <person name="Holt S."/>
            <person name="Cochrane G."/>
            <person name="Meng A."/>
            <person name="Brown T."/>
            <person name="Cohen L."/>
        </authorList>
    </citation>
    <scope>NUCLEOTIDE SEQUENCE</scope>
    <source>
        <strain evidence="1">CCMP147</strain>
    </source>
</reference>